<organism evidence="1">
    <name type="scientific">Arundo donax</name>
    <name type="common">Giant reed</name>
    <name type="synonym">Donax arundinaceus</name>
    <dbReference type="NCBI Taxonomy" id="35708"/>
    <lineage>
        <taxon>Eukaryota</taxon>
        <taxon>Viridiplantae</taxon>
        <taxon>Streptophyta</taxon>
        <taxon>Embryophyta</taxon>
        <taxon>Tracheophyta</taxon>
        <taxon>Spermatophyta</taxon>
        <taxon>Magnoliopsida</taxon>
        <taxon>Liliopsida</taxon>
        <taxon>Poales</taxon>
        <taxon>Poaceae</taxon>
        <taxon>PACMAD clade</taxon>
        <taxon>Arundinoideae</taxon>
        <taxon>Arundineae</taxon>
        <taxon>Arundo</taxon>
    </lineage>
</organism>
<sequence>MLAEPTMTYSSSTIMPLECTYTMNRRCLRASAAGLVLSG</sequence>
<reference evidence="1" key="1">
    <citation type="submission" date="2014-09" db="EMBL/GenBank/DDBJ databases">
        <authorList>
            <person name="Magalhaes I.L.F."/>
            <person name="Oliveira U."/>
            <person name="Santos F.R."/>
            <person name="Vidigal T.H.D.A."/>
            <person name="Brescovit A.D."/>
            <person name="Santos A.J."/>
        </authorList>
    </citation>
    <scope>NUCLEOTIDE SEQUENCE</scope>
    <source>
        <tissue evidence="1">Shoot tissue taken approximately 20 cm above the soil surface</tissue>
    </source>
</reference>
<dbReference type="EMBL" id="GBRH01268714">
    <property type="protein sequence ID" value="JAD29181.1"/>
    <property type="molecule type" value="Transcribed_RNA"/>
</dbReference>
<dbReference type="AlphaFoldDB" id="A0A0A8YS17"/>
<evidence type="ECO:0000313" key="1">
    <source>
        <dbReference type="EMBL" id="JAD29181.1"/>
    </source>
</evidence>
<reference evidence="1" key="2">
    <citation type="journal article" date="2015" name="Data Brief">
        <title>Shoot transcriptome of the giant reed, Arundo donax.</title>
        <authorList>
            <person name="Barrero R.A."/>
            <person name="Guerrero F.D."/>
            <person name="Moolhuijzen P."/>
            <person name="Goolsby J.A."/>
            <person name="Tidwell J."/>
            <person name="Bellgard S.E."/>
            <person name="Bellgard M.I."/>
        </authorList>
    </citation>
    <scope>NUCLEOTIDE SEQUENCE</scope>
    <source>
        <tissue evidence="1">Shoot tissue taken approximately 20 cm above the soil surface</tissue>
    </source>
</reference>
<accession>A0A0A8YS17</accession>
<proteinExistence type="predicted"/>
<name>A0A0A8YS17_ARUDO</name>
<protein>
    <submittedName>
        <fullName evidence="1">Uncharacterized protein</fullName>
    </submittedName>
</protein>